<dbReference type="Gene3D" id="1.25.40.10">
    <property type="entry name" value="Tetratricopeptide repeat domain"/>
    <property type="match status" value="1"/>
</dbReference>
<organism evidence="4 5">
    <name type="scientific">Acer negundo</name>
    <name type="common">Box elder</name>
    <dbReference type="NCBI Taxonomy" id="4023"/>
    <lineage>
        <taxon>Eukaryota</taxon>
        <taxon>Viridiplantae</taxon>
        <taxon>Streptophyta</taxon>
        <taxon>Embryophyta</taxon>
        <taxon>Tracheophyta</taxon>
        <taxon>Spermatophyta</taxon>
        <taxon>Magnoliopsida</taxon>
        <taxon>eudicotyledons</taxon>
        <taxon>Gunneridae</taxon>
        <taxon>Pentapetalae</taxon>
        <taxon>rosids</taxon>
        <taxon>malvids</taxon>
        <taxon>Sapindales</taxon>
        <taxon>Sapindaceae</taxon>
        <taxon>Hippocastanoideae</taxon>
        <taxon>Acereae</taxon>
        <taxon>Acer</taxon>
    </lineage>
</organism>
<proteinExistence type="predicted"/>
<keyword evidence="3" id="KW-0472">Membrane</keyword>
<feature type="transmembrane region" description="Helical" evidence="3">
    <location>
        <begin position="16"/>
        <end position="35"/>
    </location>
</feature>
<dbReference type="InterPro" id="IPR046960">
    <property type="entry name" value="PPR_At4g14850-like_plant"/>
</dbReference>
<reference evidence="4" key="1">
    <citation type="journal article" date="2022" name="Plant J.">
        <title>Strategies of tolerance reflected in two North American maple genomes.</title>
        <authorList>
            <person name="McEvoy S.L."/>
            <person name="Sezen U.U."/>
            <person name="Trouern-Trend A."/>
            <person name="McMahon S.M."/>
            <person name="Schaberg P.G."/>
            <person name="Yang J."/>
            <person name="Wegrzyn J.L."/>
            <person name="Swenson N.G."/>
        </authorList>
    </citation>
    <scope>NUCLEOTIDE SEQUENCE</scope>
    <source>
        <strain evidence="4">91603</strain>
    </source>
</reference>
<keyword evidence="3" id="KW-1133">Transmembrane helix</keyword>
<keyword evidence="3" id="KW-0812">Transmembrane</keyword>
<comment type="caution">
    <text evidence="4">The sequence shown here is derived from an EMBL/GenBank/DDBJ whole genome shotgun (WGS) entry which is preliminary data.</text>
</comment>
<accession>A0AAD5IG23</accession>
<dbReference type="NCBIfam" id="TIGR00756">
    <property type="entry name" value="PPR"/>
    <property type="match status" value="1"/>
</dbReference>
<dbReference type="PROSITE" id="PS51375">
    <property type="entry name" value="PPR"/>
    <property type="match status" value="1"/>
</dbReference>
<dbReference type="InterPro" id="IPR002885">
    <property type="entry name" value="PPR_rpt"/>
</dbReference>
<evidence type="ECO:0000313" key="4">
    <source>
        <dbReference type="EMBL" id="KAI9162199.1"/>
    </source>
</evidence>
<evidence type="ECO:0000256" key="2">
    <source>
        <dbReference type="PROSITE-ProRule" id="PRU00708"/>
    </source>
</evidence>
<keyword evidence="1" id="KW-0677">Repeat</keyword>
<dbReference type="EMBL" id="JAJSOW010000106">
    <property type="protein sequence ID" value="KAI9162199.1"/>
    <property type="molecule type" value="Genomic_DNA"/>
</dbReference>
<name>A0AAD5IG23_ACENE</name>
<dbReference type="InterPro" id="IPR011990">
    <property type="entry name" value="TPR-like_helical_dom_sf"/>
</dbReference>
<dbReference type="AlphaFoldDB" id="A0AAD5IG23"/>
<evidence type="ECO:0000313" key="5">
    <source>
        <dbReference type="Proteomes" id="UP001064489"/>
    </source>
</evidence>
<protein>
    <recommendedName>
        <fullName evidence="6">Pentatricopeptide repeat-containing protein</fullName>
    </recommendedName>
</protein>
<dbReference type="Proteomes" id="UP001064489">
    <property type="component" value="Chromosome 2"/>
</dbReference>
<dbReference type="PANTHER" id="PTHR47926:SF533">
    <property type="entry name" value="DYW DOMAIN-CONTAINING PROTEIN"/>
    <property type="match status" value="1"/>
</dbReference>
<gene>
    <name evidence="4" type="ORF">LWI28_024834</name>
</gene>
<feature type="repeat" description="PPR" evidence="2">
    <location>
        <begin position="217"/>
        <end position="251"/>
    </location>
</feature>
<evidence type="ECO:0000256" key="1">
    <source>
        <dbReference type="ARBA" id="ARBA00022737"/>
    </source>
</evidence>
<evidence type="ECO:0008006" key="6">
    <source>
        <dbReference type="Google" id="ProtNLM"/>
    </source>
</evidence>
<sequence>MGERSKSSLGIITRKSLVSLLTIASILFFLSWFFVLRSTSIDSSLFTNTNNNPLHVVNNGNSEAGIRNLAILNDSVEEEEEEEAELTQKKCNTKNKAILKVYMYDLPPEFRLESTRRKCLPDVTKNIPQYPTMDRHCGIRKSLFSSCKPIRSSISENEVPKSLLHVYSFGRNSNLEVKFTLTRTPFTAALAAYGQLGLLQLGKSIHSKIVEYGLECGGVVANCLIDMYCKCSLLEDAISVFNKMVDKDIISWNSVIATRNHDLEQAFRFFH</sequence>
<evidence type="ECO:0000256" key="3">
    <source>
        <dbReference type="SAM" id="Phobius"/>
    </source>
</evidence>
<reference evidence="4" key="2">
    <citation type="submission" date="2023-02" db="EMBL/GenBank/DDBJ databases">
        <authorList>
            <person name="Swenson N.G."/>
            <person name="Wegrzyn J.L."/>
            <person name="Mcevoy S.L."/>
        </authorList>
    </citation>
    <scope>NUCLEOTIDE SEQUENCE</scope>
    <source>
        <strain evidence="4">91603</strain>
        <tissue evidence="4">Leaf</tissue>
    </source>
</reference>
<dbReference type="GO" id="GO:0009451">
    <property type="term" value="P:RNA modification"/>
    <property type="evidence" value="ECO:0007669"/>
    <property type="project" value="InterPro"/>
</dbReference>
<keyword evidence="5" id="KW-1185">Reference proteome</keyword>
<dbReference type="Pfam" id="PF01535">
    <property type="entry name" value="PPR"/>
    <property type="match status" value="1"/>
</dbReference>
<dbReference type="GO" id="GO:0003723">
    <property type="term" value="F:RNA binding"/>
    <property type="evidence" value="ECO:0007669"/>
    <property type="project" value="InterPro"/>
</dbReference>
<dbReference type="PANTHER" id="PTHR47926">
    <property type="entry name" value="PENTATRICOPEPTIDE REPEAT-CONTAINING PROTEIN"/>
    <property type="match status" value="1"/>
</dbReference>